<dbReference type="SUPFAM" id="SSF49785">
    <property type="entry name" value="Galactose-binding domain-like"/>
    <property type="match status" value="1"/>
</dbReference>
<dbReference type="InterPro" id="IPR013780">
    <property type="entry name" value="Glyco_hydro_b"/>
</dbReference>
<dbReference type="PROSITE" id="PS51175">
    <property type="entry name" value="CBM6"/>
    <property type="match status" value="1"/>
</dbReference>
<dbReference type="EMBL" id="CP071872">
    <property type="protein sequence ID" value="UNM13453.1"/>
    <property type="molecule type" value="Genomic_DNA"/>
</dbReference>
<dbReference type="InterPro" id="IPR041233">
    <property type="entry name" value="Melibiase_C"/>
</dbReference>
<dbReference type="CDD" id="cd04081">
    <property type="entry name" value="CBM35_galactosidase-like"/>
    <property type="match status" value="1"/>
</dbReference>
<dbReference type="Gene3D" id="2.60.120.260">
    <property type="entry name" value="Galactose-binding domain-like"/>
    <property type="match status" value="1"/>
</dbReference>
<evidence type="ECO:0000313" key="2">
    <source>
        <dbReference type="EMBL" id="UNM13453.1"/>
    </source>
</evidence>
<feature type="domain" description="CBM6" evidence="1">
    <location>
        <begin position="83"/>
        <end position="205"/>
    </location>
</feature>
<dbReference type="SUPFAM" id="SSF51011">
    <property type="entry name" value="Glycosyl hydrolase domain"/>
    <property type="match status" value="1"/>
</dbReference>
<accession>A0ABY3WLE2</accession>
<keyword evidence="3" id="KW-1185">Reference proteome</keyword>
<dbReference type="InterPro" id="IPR005084">
    <property type="entry name" value="CBM6"/>
</dbReference>
<proteinExistence type="predicted"/>
<evidence type="ECO:0000313" key="3">
    <source>
        <dbReference type="Proteomes" id="UP000828924"/>
    </source>
</evidence>
<reference evidence="2 3" key="1">
    <citation type="submission" date="2021-03" db="EMBL/GenBank/DDBJ databases">
        <title>Complete genome of Streptomyces formicae strain 1H-GS9 (DSM 100524).</title>
        <authorList>
            <person name="Atanasov K.E."/>
            <person name="Altabella T."/>
            <person name="Ferrer A."/>
        </authorList>
    </citation>
    <scope>NUCLEOTIDE SEQUENCE [LARGE SCALE GENOMIC DNA]</scope>
    <source>
        <strain evidence="2 3">1H-GS9</strain>
    </source>
</reference>
<organism evidence="2 3">
    <name type="scientific">Streptomyces formicae</name>
    <dbReference type="NCBI Taxonomy" id="1616117"/>
    <lineage>
        <taxon>Bacteria</taxon>
        <taxon>Bacillati</taxon>
        <taxon>Actinomycetota</taxon>
        <taxon>Actinomycetes</taxon>
        <taxon>Kitasatosporales</taxon>
        <taxon>Streptomycetaceae</taxon>
        <taxon>Streptomyces</taxon>
    </lineage>
</organism>
<name>A0ABY3WLE2_9ACTN</name>
<dbReference type="InterPro" id="IPR055240">
    <property type="entry name" value="CBM13-like"/>
</dbReference>
<dbReference type="Pfam" id="PF17801">
    <property type="entry name" value="Melibiase_C"/>
    <property type="match status" value="1"/>
</dbReference>
<evidence type="ECO:0000259" key="1">
    <source>
        <dbReference type="PROSITE" id="PS51175"/>
    </source>
</evidence>
<dbReference type="Pfam" id="PF22704">
    <property type="entry name" value="CBM13-like"/>
    <property type="match status" value="1"/>
</dbReference>
<sequence>MPSRCTSRTSGGSYTVALFNLGDAPAAVTADWPALGFTGRAMVRDLWNRENLGTYHNKITQALPAHGSRLFTVTPQGPVQPETAYEAEAAGNTLSGNASVADCGSCSGGKKVGNLYLGGKLTMNGIHADKAGRYVVDIAYVSGDARAVLISVGDGGFTSHKLPSTGDWGTVETVSVPLSLKAGANTVTFDSGDGYAPDIDLIRVPDPS</sequence>
<dbReference type="Proteomes" id="UP000828924">
    <property type="component" value="Chromosome"/>
</dbReference>
<gene>
    <name evidence="2" type="ORF">J4032_19940</name>
</gene>
<dbReference type="Gene3D" id="2.60.40.1180">
    <property type="entry name" value="Golgi alpha-mannosidase II"/>
    <property type="match status" value="1"/>
</dbReference>
<protein>
    <recommendedName>
        <fullName evidence="1">CBM6 domain-containing protein</fullName>
    </recommendedName>
</protein>
<dbReference type="InterPro" id="IPR008979">
    <property type="entry name" value="Galactose-bd-like_sf"/>
</dbReference>